<protein>
    <submittedName>
        <fullName evidence="1">Uncharacterized protein</fullName>
    </submittedName>
</protein>
<keyword evidence="2" id="KW-1185">Reference proteome</keyword>
<dbReference type="Proteomes" id="UP000195137">
    <property type="component" value="Unassembled WGS sequence"/>
</dbReference>
<accession>A0A1Y3GA86</accession>
<name>A0A1Y3GA86_9EURY</name>
<organism evidence="1 2">
    <name type="scientific">Methanonatronarchaeum thermophilum</name>
    <dbReference type="NCBI Taxonomy" id="1927129"/>
    <lineage>
        <taxon>Archaea</taxon>
        <taxon>Methanobacteriati</taxon>
        <taxon>Methanobacteriota</taxon>
        <taxon>Methanonatronarchaeia</taxon>
        <taxon>Methanonatronarchaeales</taxon>
        <taxon>Methanonatronarchaeaceae</taxon>
        <taxon>Methanonatronarchaeum</taxon>
    </lineage>
</organism>
<dbReference type="RefSeq" id="WP_161490789.1">
    <property type="nucleotide sequence ID" value="NZ_MRZU01000004.1"/>
</dbReference>
<sequence length="57" mass="6625">MKKYKKTFTVKKIETINDRKIIELINKQGLGNLKITLPTNTEINKGDTYTVTIQEKQ</sequence>
<dbReference type="EMBL" id="MRZU01000004">
    <property type="protein sequence ID" value="OUJ18160.1"/>
    <property type="molecule type" value="Genomic_DNA"/>
</dbReference>
<reference evidence="1 2" key="1">
    <citation type="submission" date="2016-12" db="EMBL/GenBank/DDBJ databases">
        <title>Discovery of methanogenic haloarchaea.</title>
        <authorList>
            <person name="Sorokin D.Y."/>
            <person name="Makarova K.S."/>
            <person name="Abbas B."/>
            <person name="Ferrer M."/>
            <person name="Golyshin P.N."/>
        </authorList>
    </citation>
    <scope>NUCLEOTIDE SEQUENCE [LARGE SCALE GENOMIC DNA]</scope>
    <source>
        <strain evidence="1">AMET1</strain>
    </source>
</reference>
<dbReference type="AlphaFoldDB" id="A0A1Y3GA86"/>
<evidence type="ECO:0000313" key="2">
    <source>
        <dbReference type="Proteomes" id="UP000195137"/>
    </source>
</evidence>
<gene>
    <name evidence="1" type="ORF">AMET1_1063</name>
</gene>
<proteinExistence type="predicted"/>
<comment type="caution">
    <text evidence="1">The sequence shown here is derived from an EMBL/GenBank/DDBJ whole genome shotgun (WGS) entry which is preliminary data.</text>
</comment>
<evidence type="ECO:0000313" key="1">
    <source>
        <dbReference type="EMBL" id="OUJ18160.1"/>
    </source>
</evidence>